<reference evidence="3" key="2">
    <citation type="submission" date="2012-04" db="EMBL/GenBank/DDBJ databases">
        <title>Complete genome sequence of Providencia stuartii clinical isolate MRSN 2154.</title>
        <authorList>
            <person name="Clifford R.J."/>
            <person name="Hang J."/>
            <person name="Riley M.C."/>
            <person name="Onmus-Leone F."/>
            <person name="Kuschner R.A."/>
            <person name="Lesho E.P."/>
            <person name="Waterman P.E."/>
        </authorList>
    </citation>
    <scope>NUCLEOTIDE SEQUENCE [LARGE SCALE GENOMIC DNA]</scope>
    <source>
        <strain evidence="3">MRSN 2154</strain>
    </source>
</reference>
<sequence length="400" mass="45575">MKDTNSRACIMKIASGPMNGHELMLTADAHLIVIDPNVEYHTEVDNDGLMTYYIPSESIHYELAITTEDGSNDHINDADEPIFYLHINDGMKSKSIPIPFQELILADTFPIAIKPIDAPWNLSTREPALPEICIENDSQPMLESKLTKKNFIFFGLFVLTIFSIILVIQYYSGNNSLKKINTVENILQGSHYPIIVTLNQQGETLILVRNQRDVDWSIQRLRKEHYSEKYQITKIAQLESEIENKISENVPSLLKIDLSNPCHPIVRKANKQVTTKDEKIINNIMKGYLGCYKNSEILTVNLDELIKKAEIGLTESNVPWKRVDKDNMTIFIVQGSLDDKQISSTVRLADQFINQWGNQHIQFSISLATNQLTGKSFIRNDQGFIILGHNHWSFNSNTIN</sequence>
<accession>A0A140NK17</accession>
<dbReference type="HOGENOM" id="CLU_054956_1_0_6"/>
<feature type="transmembrane region" description="Helical" evidence="1">
    <location>
        <begin position="151"/>
        <end position="171"/>
    </location>
</feature>
<dbReference type="RefSeq" id="WP_004926223.1">
    <property type="nucleotide sequence ID" value="NC_017731.1"/>
</dbReference>
<protein>
    <recommendedName>
        <fullName evidence="4">Type III secretion system needle complex protein PrgH</fullName>
    </recommendedName>
</protein>
<dbReference type="OrthoDB" id="9035799at2"/>
<evidence type="ECO:0008006" key="4">
    <source>
        <dbReference type="Google" id="ProtNLM"/>
    </source>
</evidence>
<evidence type="ECO:0000313" key="2">
    <source>
        <dbReference type="EMBL" id="AFH93829.1"/>
    </source>
</evidence>
<dbReference type="Proteomes" id="UP000005012">
    <property type="component" value="Chromosome"/>
</dbReference>
<gene>
    <name evidence="2" type="ordered locus">S70_09845</name>
</gene>
<keyword evidence="1" id="KW-0812">Transmembrane</keyword>
<dbReference type="EMBL" id="CP003488">
    <property type="protein sequence ID" value="AFH93829.1"/>
    <property type="molecule type" value="Genomic_DNA"/>
</dbReference>
<evidence type="ECO:0000256" key="1">
    <source>
        <dbReference type="SAM" id="Phobius"/>
    </source>
</evidence>
<name>A0A140NK17_PROSM</name>
<dbReference type="Gene3D" id="2.60.200.20">
    <property type="match status" value="1"/>
</dbReference>
<dbReference type="Gene3D" id="3.30.70.1770">
    <property type="match status" value="1"/>
</dbReference>
<dbReference type="PATRIC" id="fig|1157951.4.peg.1979"/>
<proteinExistence type="predicted"/>
<keyword evidence="1" id="KW-1133">Transmembrane helix</keyword>
<evidence type="ECO:0000313" key="3">
    <source>
        <dbReference type="Proteomes" id="UP000005012"/>
    </source>
</evidence>
<keyword evidence="1" id="KW-0472">Membrane</keyword>
<dbReference type="AlphaFoldDB" id="A0A140NK17"/>
<dbReference type="Pfam" id="PF09480">
    <property type="entry name" value="PrgH"/>
    <property type="match status" value="1"/>
</dbReference>
<dbReference type="KEGG" id="psi:S70_09845"/>
<organism evidence="2 3">
    <name type="scientific">Providencia stuartii (strain MRSN 2154)</name>
    <dbReference type="NCBI Taxonomy" id="1157951"/>
    <lineage>
        <taxon>Bacteria</taxon>
        <taxon>Pseudomonadati</taxon>
        <taxon>Pseudomonadota</taxon>
        <taxon>Gammaproteobacteria</taxon>
        <taxon>Enterobacterales</taxon>
        <taxon>Morganellaceae</taxon>
        <taxon>Providencia</taxon>
    </lineage>
</organism>
<reference evidence="2 3" key="1">
    <citation type="journal article" date="2012" name="J. Bacteriol.">
        <title>Complete Genome Sequence of Providencia stuartii Clinical Isolate MRSN 2154.</title>
        <authorList>
            <person name="Clifford R.J."/>
            <person name="Hang J."/>
            <person name="Riley M.C."/>
            <person name="Onmus-Leone F."/>
            <person name="Kuschner R.A."/>
            <person name="Lesho E.P."/>
            <person name="Waterman P.E."/>
        </authorList>
    </citation>
    <scope>NUCLEOTIDE SEQUENCE [LARGE SCALE GENOMIC DNA]</scope>
    <source>
        <strain evidence="2 3">MRSN 2154</strain>
    </source>
</reference>
<dbReference type="InterPro" id="IPR019029">
    <property type="entry name" value="T3SS_PrgH/EprH-like"/>
</dbReference>
<dbReference type="GO" id="GO:0016020">
    <property type="term" value="C:membrane"/>
    <property type="evidence" value="ECO:0007669"/>
    <property type="project" value="InterPro"/>
</dbReference>